<evidence type="ECO:0000256" key="7">
    <source>
        <dbReference type="ARBA" id="ARBA00022692"/>
    </source>
</evidence>
<dbReference type="GO" id="GO:0036397">
    <property type="term" value="F:formate dehydrogenase (quinone) activity"/>
    <property type="evidence" value="ECO:0007669"/>
    <property type="project" value="TreeGrafter"/>
</dbReference>
<keyword evidence="6" id="KW-0349">Heme</keyword>
<dbReference type="SUPFAM" id="SSF81342">
    <property type="entry name" value="Transmembrane di-heme cytochromes"/>
    <property type="match status" value="1"/>
</dbReference>
<dbReference type="InterPro" id="IPR006471">
    <property type="entry name" value="Formate_DH_gsu"/>
</dbReference>
<dbReference type="InterPro" id="IPR011577">
    <property type="entry name" value="Cyt_b561_bac/Ni-Hgenase"/>
</dbReference>
<evidence type="ECO:0000256" key="11">
    <source>
        <dbReference type="ARBA" id="ARBA00023004"/>
    </source>
</evidence>
<dbReference type="EMBL" id="NRST01000001">
    <property type="protein sequence ID" value="PAW58842.1"/>
    <property type="molecule type" value="Genomic_DNA"/>
</dbReference>
<evidence type="ECO:0000256" key="5">
    <source>
        <dbReference type="ARBA" id="ARBA00022475"/>
    </source>
</evidence>
<dbReference type="FunFam" id="1.20.950.20:FF:000002">
    <property type="entry name" value="Formate dehydrogenase cytochrome b556 subunit"/>
    <property type="match status" value="1"/>
</dbReference>
<comment type="similarity">
    <text evidence="3">Belongs to the formate dehydrogenase gamma subunit family.</text>
</comment>
<dbReference type="GO" id="GO:0022904">
    <property type="term" value="P:respiratory electron transport chain"/>
    <property type="evidence" value="ECO:0007669"/>
    <property type="project" value="InterPro"/>
</dbReference>
<dbReference type="Gene3D" id="1.20.950.20">
    <property type="entry name" value="Transmembrane di-heme cytochromes, Chain C"/>
    <property type="match status" value="1"/>
</dbReference>
<keyword evidence="4" id="KW-0813">Transport</keyword>
<evidence type="ECO:0000256" key="4">
    <source>
        <dbReference type="ARBA" id="ARBA00022448"/>
    </source>
</evidence>
<dbReference type="PANTHER" id="PTHR30074">
    <property type="entry name" value="FORMATE DEHYDROGENASE, NITRATE-INDUCIBLE, CYTOCHROME B556 FDN SUBUNIT"/>
    <property type="match status" value="1"/>
</dbReference>
<feature type="transmembrane region" description="Helical" evidence="13">
    <location>
        <begin position="149"/>
        <end position="175"/>
    </location>
</feature>
<dbReference type="RefSeq" id="WP_095669126.1">
    <property type="nucleotide sequence ID" value="NZ_NRSS01000004.1"/>
</dbReference>
<dbReference type="Proteomes" id="UP000217830">
    <property type="component" value="Unassembled WGS sequence"/>
</dbReference>
<dbReference type="GO" id="GO:0008863">
    <property type="term" value="F:formate dehydrogenase (NAD+) activity"/>
    <property type="evidence" value="ECO:0007669"/>
    <property type="project" value="InterPro"/>
</dbReference>
<evidence type="ECO:0000256" key="1">
    <source>
        <dbReference type="ARBA" id="ARBA00001971"/>
    </source>
</evidence>
<reference evidence="15 16" key="1">
    <citation type="submission" date="2017-08" db="EMBL/GenBank/DDBJ databases">
        <title>Draft Genome Sequence of Pseudomonas moraviensis TYU6, isolated from Taxus cuspidata by using PacBio Single-Molecule Real-Time Technology.</title>
        <authorList>
            <person name="Baek K.-H."/>
            <person name="Mishra A.K."/>
        </authorList>
    </citation>
    <scope>NUCLEOTIDE SEQUENCE [LARGE SCALE GENOMIC DNA]</scope>
    <source>
        <strain evidence="15 16">TYU6</strain>
    </source>
</reference>
<comment type="subcellular location">
    <subcellularLocation>
        <location evidence="2">Cell membrane</location>
        <topology evidence="2">Multi-pass membrane protein</topology>
    </subcellularLocation>
</comment>
<dbReference type="PANTHER" id="PTHR30074:SF5">
    <property type="entry name" value="FORMATE DEHYDROGENASE, NITRATE-INDUCIBLE, CYTOCHROME B556(FDN) SUBUNIT"/>
    <property type="match status" value="1"/>
</dbReference>
<dbReference type="GO" id="GO:0015944">
    <property type="term" value="P:formate oxidation"/>
    <property type="evidence" value="ECO:0007669"/>
    <property type="project" value="TreeGrafter"/>
</dbReference>
<keyword evidence="5" id="KW-1003">Cell membrane</keyword>
<sequence length="221" mass="25781">MSNKTILRYTANQRTNHWLVAILFFMAGLSGLALFHPSMFWLTHLFGGGPWTRILHPFMGVLMFVLFLGLVFRFWRANFFIDNDGKWLRRIDRVLVNDEESVPPVGKYNAGQKLLFWTLLLCMLGLLFTGLVIWRAYFSAYFGITAIRWAMLLHALAGFVLILSIIIHIYAGLWIKGSVDAMLHGWVSRAWARKHHELWYRDITRNERNPDIPERPMTKKG</sequence>
<dbReference type="AlphaFoldDB" id="A0A2A2PTP1"/>
<evidence type="ECO:0000259" key="14">
    <source>
        <dbReference type="Pfam" id="PF01292"/>
    </source>
</evidence>
<dbReference type="Pfam" id="PF01292">
    <property type="entry name" value="Ni_hydr_CYTB"/>
    <property type="match status" value="1"/>
</dbReference>
<organism evidence="15 16">
    <name type="scientific">Pseudomonas moraviensis</name>
    <dbReference type="NCBI Taxonomy" id="321662"/>
    <lineage>
        <taxon>Bacteria</taxon>
        <taxon>Pseudomonadati</taxon>
        <taxon>Pseudomonadota</taxon>
        <taxon>Gammaproteobacteria</taxon>
        <taxon>Pseudomonadales</taxon>
        <taxon>Pseudomonadaceae</taxon>
        <taxon>Pseudomonas</taxon>
    </lineage>
</organism>
<feature type="domain" description="Cytochrome b561 bacterial/Ni-hydrogenase" evidence="14">
    <location>
        <begin position="8"/>
        <end position="185"/>
    </location>
</feature>
<name>A0A2A2PTP1_9PSED</name>
<feature type="transmembrane region" description="Helical" evidence="13">
    <location>
        <begin position="114"/>
        <end position="137"/>
    </location>
</feature>
<dbReference type="InterPro" id="IPR016174">
    <property type="entry name" value="Di-haem_cyt_TM"/>
</dbReference>
<evidence type="ECO:0000256" key="10">
    <source>
        <dbReference type="ARBA" id="ARBA00022989"/>
    </source>
</evidence>
<accession>A0A2A2PTP1</accession>
<keyword evidence="11" id="KW-0408">Iron</keyword>
<dbReference type="GO" id="GO:0009061">
    <property type="term" value="P:anaerobic respiration"/>
    <property type="evidence" value="ECO:0007669"/>
    <property type="project" value="TreeGrafter"/>
</dbReference>
<evidence type="ECO:0000256" key="13">
    <source>
        <dbReference type="SAM" id="Phobius"/>
    </source>
</evidence>
<keyword evidence="10 13" id="KW-1133">Transmembrane helix</keyword>
<evidence type="ECO:0000313" key="16">
    <source>
        <dbReference type="Proteomes" id="UP000217830"/>
    </source>
</evidence>
<keyword evidence="8" id="KW-0479">Metal-binding</keyword>
<keyword evidence="9" id="KW-0249">Electron transport</keyword>
<dbReference type="GO" id="GO:0005886">
    <property type="term" value="C:plasma membrane"/>
    <property type="evidence" value="ECO:0007669"/>
    <property type="project" value="UniProtKB-SubCell"/>
</dbReference>
<dbReference type="GO" id="GO:0046872">
    <property type="term" value="F:metal ion binding"/>
    <property type="evidence" value="ECO:0007669"/>
    <property type="project" value="UniProtKB-KW"/>
</dbReference>
<dbReference type="InterPro" id="IPR051817">
    <property type="entry name" value="FDH_cytochrome_b556_subunit"/>
</dbReference>
<comment type="cofactor">
    <cofactor evidence="1">
        <name>heme</name>
        <dbReference type="ChEBI" id="CHEBI:30413"/>
    </cofactor>
</comment>
<dbReference type="GO" id="GO:0009055">
    <property type="term" value="F:electron transfer activity"/>
    <property type="evidence" value="ECO:0007669"/>
    <property type="project" value="InterPro"/>
</dbReference>
<keyword evidence="7 13" id="KW-0812">Transmembrane</keyword>
<gene>
    <name evidence="15" type="ORF">CKQ80_27310</name>
</gene>
<evidence type="ECO:0000256" key="9">
    <source>
        <dbReference type="ARBA" id="ARBA00022982"/>
    </source>
</evidence>
<evidence type="ECO:0000256" key="6">
    <source>
        <dbReference type="ARBA" id="ARBA00022617"/>
    </source>
</evidence>
<evidence type="ECO:0000256" key="2">
    <source>
        <dbReference type="ARBA" id="ARBA00004651"/>
    </source>
</evidence>
<feature type="transmembrane region" description="Helical" evidence="13">
    <location>
        <begin position="54"/>
        <end position="75"/>
    </location>
</feature>
<keyword evidence="16" id="KW-1185">Reference proteome</keyword>
<proteinExistence type="inferred from homology"/>
<keyword evidence="12 13" id="KW-0472">Membrane</keyword>
<evidence type="ECO:0000256" key="8">
    <source>
        <dbReference type="ARBA" id="ARBA00022723"/>
    </source>
</evidence>
<evidence type="ECO:0000313" key="15">
    <source>
        <dbReference type="EMBL" id="PAW58842.1"/>
    </source>
</evidence>
<feature type="transmembrane region" description="Helical" evidence="13">
    <location>
        <begin position="20"/>
        <end position="42"/>
    </location>
</feature>
<evidence type="ECO:0000256" key="12">
    <source>
        <dbReference type="ARBA" id="ARBA00023136"/>
    </source>
</evidence>
<evidence type="ECO:0000256" key="3">
    <source>
        <dbReference type="ARBA" id="ARBA00010747"/>
    </source>
</evidence>
<dbReference type="NCBIfam" id="TIGR01583">
    <property type="entry name" value="formate-DH-gamm"/>
    <property type="match status" value="1"/>
</dbReference>
<comment type="caution">
    <text evidence="15">The sequence shown here is derived from an EMBL/GenBank/DDBJ whole genome shotgun (WGS) entry which is preliminary data.</text>
</comment>
<dbReference type="GO" id="GO:0009326">
    <property type="term" value="C:formate dehydrogenase complex"/>
    <property type="evidence" value="ECO:0007669"/>
    <property type="project" value="InterPro"/>
</dbReference>
<protein>
    <submittedName>
        <fullName evidence="15">Formate dehydrogenase subunit gamma</fullName>
    </submittedName>
</protein>